<reference evidence="1 2" key="1">
    <citation type="submission" date="2020-02" db="EMBL/GenBank/DDBJ databases">
        <title>Balneolaceae bacterium YR4-1, complete genome.</title>
        <authorList>
            <person name="Li Y."/>
            <person name="Wu S."/>
        </authorList>
    </citation>
    <scope>NUCLEOTIDE SEQUENCE [LARGE SCALE GENOMIC DNA]</scope>
    <source>
        <strain evidence="1 2">YR4-1</strain>
    </source>
</reference>
<dbReference type="Gene3D" id="1.20.120.450">
    <property type="entry name" value="dinb family like domain"/>
    <property type="match status" value="1"/>
</dbReference>
<dbReference type="SUPFAM" id="SSF109854">
    <property type="entry name" value="DinB/YfiT-like putative metalloenzymes"/>
    <property type="match status" value="1"/>
</dbReference>
<proteinExistence type="predicted"/>
<organism evidence="1 2">
    <name type="scientific">Halalkalibaculum roseum</name>
    <dbReference type="NCBI Taxonomy" id="2709311"/>
    <lineage>
        <taxon>Bacteria</taxon>
        <taxon>Pseudomonadati</taxon>
        <taxon>Balneolota</taxon>
        <taxon>Balneolia</taxon>
        <taxon>Balneolales</taxon>
        <taxon>Balneolaceae</taxon>
        <taxon>Halalkalibaculum</taxon>
    </lineage>
</organism>
<name>A0A6M1SW71_9BACT</name>
<protein>
    <submittedName>
        <fullName evidence="1">DinB family protein</fullName>
    </submittedName>
</protein>
<dbReference type="Proteomes" id="UP000473278">
    <property type="component" value="Unassembled WGS sequence"/>
</dbReference>
<sequence length="151" mass="17447">MTKNIDELKELFIRDLERLESELTNIPKEDIWKTIPGVVNSVGVLAQHIVGNLNHFIGTALGNTEYIRNRDKEFTKTGISADKLIDDVNETSKMIVKVFDGLKEKELNDSYPMDIPMDYTIHKFLIHLYGHLSYHLGQVNYLRRILSEKES</sequence>
<dbReference type="InterPro" id="IPR011466">
    <property type="entry name" value="DUF1572"/>
</dbReference>
<evidence type="ECO:0000313" key="1">
    <source>
        <dbReference type="EMBL" id="NGP76356.1"/>
    </source>
</evidence>
<gene>
    <name evidence="1" type="ORF">G3570_06915</name>
</gene>
<accession>A0A6M1SW71</accession>
<dbReference type="Pfam" id="PF07609">
    <property type="entry name" value="DUF1572"/>
    <property type="match status" value="1"/>
</dbReference>
<dbReference type="AlphaFoldDB" id="A0A6M1SW71"/>
<evidence type="ECO:0000313" key="2">
    <source>
        <dbReference type="Proteomes" id="UP000473278"/>
    </source>
</evidence>
<dbReference type="InterPro" id="IPR034660">
    <property type="entry name" value="DinB/YfiT-like"/>
</dbReference>
<keyword evidence="2" id="KW-1185">Reference proteome</keyword>
<dbReference type="RefSeq" id="WP_165140632.1">
    <property type="nucleotide sequence ID" value="NZ_JAALLT010000002.1"/>
</dbReference>
<comment type="caution">
    <text evidence="1">The sequence shown here is derived from an EMBL/GenBank/DDBJ whole genome shotgun (WGS) entry which is preliminary data.</text>
</comment>
<dbReference type="EMBL" id="JAALLT010000002">
    <property type="protein sequence ID" value="NGP76356.1"/>
    <property type="molecule type" value="Genomic_DNA"/>
</dbReference>